<organism evidence="1 2">
    <name type="scientific">Lutibacter oricola</name>
    <dbReference type="NCBI Taxonomy" id="762486"/>
    <lineage>
        <taxon>Bacteria</taxon>
        <taxon>Pseudomonadati</taxon>
        <taxon>Bacteroidota</taxon>
        <taxon>Flavobacteriia</taxon>
        <taxon>Flavobacteriales</taxon>
        <taxon>Flavobacteriaceae</taxon>
        <taxon>Lutibacter</taxon>
    </lineage>
</organism>
<dbReference type="OrthoDB" id="1440507at2"/>
<dbReference type="EMBL" id="FNNJ01000001">
    <property type="protein sequence ID" value="SDW08539.1"/>
    <property type="molecule type" value="Genomic_DNA"/>
</dbReference>
<keyword evidence="2" id="KW-1185">Reference proteome</keyword>
<dbReference type="RefSeq" id="WP_090118513.1">
    <property type="nucleotide sequence ID" value="NZ_FNNJ01000001.1"/>
</dbReference>
<evidence type="ECO:0000313" key="1">
    <source>
        <dbReference type="EMBL" id="SDW08539.1"/>
    </source>
</evidence>
<sequence>MTRITKDEAIALNQNFVTTRGNIINKTLKKKDAISSWFSVEELEKFITDAKLEAKQQKKEVSGFRVYFGAYGVQEKDKEKDNMSTIFIVPTQEVIKNSETENEPVDAVVHNADITDIDGLNDGGLGDPPYGIFPQ</sequence>
<gene>
    <name evidence="1" type="ORF">SAMN05444411_10143</name>
</gene>
<proteinExistence type="predicted"/>
<name>A0A1H2QQ04_9FLAO</name>
<accession>A0A1H2QQ04</accession>
<reference evidence="1 2" key="1">
    <citation type="submission" date="2016-10" db="EMBL/GenBank/DDBJ databases">
        <authorList>
            <person name="de Groot N.N."/>
        </authorList>
    </citation>
    <scope>NUCLEOTIDE SEQUENCE [LARGE SCALE GENOMIC DNA]</scope>
    <source>
        <strain evidence="1 2">DSM 24956</strain>
    </source>
</reference>
<evidence type="ECO:0000313" key="2">
    <source>
        <dbReference type="Proteomes" id="UP000199595"/>
    </source>
</evidence>
<protein>
    <submittedName>
        <fullName evidence="1">Uncharacterized protein</fullName>
    </submittedName>
</protein>
<dbReference type="Proteomes" id="UP000199595">
    <property type="component" value="Unassembled WGS sequence"/>
</dbReference>
<dbReference type="STRING" id="762486.SAMN05444411_10143"/>
<dbReference type="AlphaFoldDB" id="A0A1H2QQ04"/>